<organism evidence="2 3">
    <name type="scientific">Streptomyces monashensis</name>
    <dbReference type="NCBI Taxonomy" id="1678012"/>
    <lineage>
        <taxon>Bacteria</taxon>
        <taxon>Bacillati</taxon>
        <taxon>Actinomycetota</taxon>
        <taxon>Actinomycetes</taxon>
        <taxon>Kitasatosporales</taxon>
        <taxon>Streptomycetaceae</taxon>
        <taxon>Streptomyces</taxon>
    </lineage>
</organism>
<dbReference type="AlphaFoldDB" id="A0A1S2PH92"/>
<feature type="domain" description="Aminotransferase class I/classII large" evidence="1">
    <location>
        <begin position="27"/>
        <end position="286"/>
    </location>
</feature>
<reference evidence="2 3" key="1">
    <citation type="submission" date="2016-10" db="EMBL/GenBank/DDBJ databases">
        <title>Genome sequence of Streptomyces sp. MUSC 1.</title>
        <authorList>
            <person name="Lee L.-H."/>
            <person name="Ser H.-L."/>
            <person name="Law J.W.-F."/>
        </authorList>
    </citation>
    <scope>NUCLEOTIDE SEQUENCE [LARGE SCALE GENOMIC DNA]</scope>
    <source>
        <strain evidence="2 3">MUSC 1</strain>
    </source>
</reference>
<accession>A0A1S2PH92</accession>
<dbReference type="InterPro" id="IPR015424">
    <property type="entry name" value="PyrdxlP-dep_Trfase"/>
</dbReference>
<proteinExistence type="predicted"/>
<dbReference type="Pfam" id="PF00155">
    <property type="entry name" value="Aminotran_1_2"/>
    <property type="match status" value="1"/>
</dbReference>
<dbReference type="SUPFAM" id="SSF53383">
    <property type="entry name" value="PLP-dependent transferases"/>
    <property type="match status" value="1"/>
</dbReference>
<dbReference type="Gene3D" id="3.40.640.10">
    <property type="entry name" value="Type I PLP-dependent aspartate aminotransferase-like (Major domain)"/>
    <property type="match status" value="1"/>
</dbReference>
<dbReference type="Gene3D" id="3.90.1150.10">
    <property type="entry name" value="Aspartate Aminotransferase, domain 1"/>
    <property type="match status" value="1"/>
</dbReference>
<sequence length="353" mass="38187">MTTLTYAEASQHSGGDLRYLPSGLDGVLDLSTCVTRSGPSPAARAAAAAFDPASLTVHPYGVEDRFRAAYAAYLGTDPRQLVITRGISEPLSVLASLLPADRSAALTPDYTGTIRRWSRQLPPPVGERDTVELRVRRLDSAMRRYAFVVFSNPNNPLGLTVPRDALAELLTRHPHCTLIVDEAYVDYLGDRRQSAMTLPHRNLAVLASPGKPLGIAGTRTGALWSADETLRELVARRLPEWPLSAYDAHVACAALGDTGWIDGALAGAREDARRLEAVLVGHFGDAVVTGVPVHYRFVHDERPERLHAHLLADGIATRLLLDDEPGRVRGLRVLAPGAQELARLEASLHGFTA</sequence>
<dbReference type="GO" id="GO:0030170">
    <property type="term" value="F:pyridoxal phosphate binding"/>
    <property type="evidence" value="ECO:0007669"/>
    <property type="project" value="InterPro"/>
</dbReference>
<evidence type="ECO:0000313" key="3">
    <source>
        <dbReference type="Proteomes" id="UP000179642"/>
    </source>
</evidence>
<dbReference type="RefSeq" id="WP_071385581.1">
    <property type="nucleotide sequence ID" value="NZ_MLYO01000077.1"/>
</dbReference>
<gene>
    <name evidence="2" type="ORF">BIV23_38170</name>
</gene>
<dbReference type="InterPro" id="IPR004839">
    <property type="entry name" value="Aminotransferase_I/II_large"/>
</dbReference>
<dbReference type="Proteomes" id="UP000179642">
    <property type="component" value="Unassembled WGS sequence"/>
</dbReference>
<dbReference type="PANTHER" id="PTHR42885">
    <property type="entry name" value="HISTIDINOL-PHOSPHATE AMINOTRANSFERASE-RELATED"/>
    <property type="match status" value="1"/>
</dbReference>
<evidence type="ECO:0000259" key="1">
    <source>
        <dbReference type="Pfam" id="PF00155"/>
    </source>
</evidence>
<keyword evidence="3" id="KW-1185">Reference proteome</keyword>
<dbReference type="InterPro" id="IPR015421">
    <property type="entry name" value="PyrdxlP-dep_Trfase_major"/>
</dbReference>
<comment type="caution">
    <text evidence="2">The sequence shown here is derived from an EMBL/GenBank/DDBJ whole genome shotgun (WGS) entry which is preliminary data.</text>
</comment>
<name>A0A1S2PH92_9ACTN</name>
<dbReference type="EMBL" id="MLYO01000077">
    <property type="protein sequence ID" value="OIJ92982.1"/>
    <property type="molecule type" value="Genomic_DNA"/>
</dbReference>
<dbReference type="InterPro" id="IPR015422">
    <property type="entry name" value="PyrdxlP-dep_Trfase_small"/>
</dbReference>
<protein>
    <recommendedName>
        <fullName evidence="1">Aminotransferase class I/classII large domain-containing protein</fullName>
    </recommendedName>
</protein>
<evidence type="ECO:0000313" key="2">
    <source>
        <dbReference type="EMBL" id="OIJ92982.1"/>
    </source>
</evidence>